<comment type="caution">
    <text evidence="1">The sequence shown here is derived from an EMBL/GenBank/DDBJ whole genome shotgun (WGS) entry which is preliminary data.</text>
</comment>
<sequence>MCINEDNLFPCEAGMDTCQTTVSFSDVSQKVSIIKTCTKNASCERQVNATRISTPCDRSYSSWICTTCCYDDACNVNVATTARVSMTTVVVALTLALMGVNFARHCDTT</sequence>
<proteinExistence type="predicted"/>
<gene>
    <name evidence="1" type="ORF">NP493_13g14023</name>
</gene>
<name>A0AAD9PER3_RIDPI</name>
<accession>A0AAD9PER3</accession>
<dbReference type="AlphaFoldDB" id="A0AAD9PER3"/>
<dbReference type="InterPro" id="IPR045860">
    <property type="entry name" value="Snake_toxin-like_sf"/>
</dbReference>
<dbReference type="SUPFAM" id="SSF57302">
    <property type="entry name" value="Snake toxin-like"/>
    <property type="match status" value="1"/>
</dbReference>
<evidence type="ECO:0000313" key="1">
    <source>
        <dbReference type="EMBL" id="KAK2193447.1"/>
    </source>
</evidence>
<reference evidence="1" key="1">
    <citation type="journal article" date="2023" name="Mol. Biol. Evol.">
        <title>Third-Generation Sequencing Reveals the Adaptive Role of the Epigenome in Three Deep-Sea Polychaetes.</title>
        <authorList>
            <person name="Perez M."/>
            <person name="Aroh O."/>
            <person name="Sun Y."/>
            <person name="Lan Y."/>
            <person name="Juniper S.K."/>
            <person name="Young C.R."/>
            <person name="Angers B."/>
            <person name="Qian P.Y."/>
        </authorList>
    </citation>
    <scope>NUCLEOTIDE SEQUENCE</scope>
    <source>
        <strain evidence="1">R07B-5</strain>
    </source>
</reference>
<evidence type="ECO:0000313" key="2">
    <source>
        <dbReference type="Proteomes" id="UP001209878"/>
    </source>
</evidence>
<keyword evidence="2" id="KW-1185">Reference proteome</keyword>
<dbReference type="EMBL" id="JAODUO010000013">
    <property type="protein sequence ID" value="KAK2193447.1"/>
    <property type="molecule type" value="Genomic_DNA"/>
</dbReference>
<dbReference type="Proteomes" id="UP001209878">
    <property type="component" value="Unassembled WGS sequence"/>
</dbReference>
<organism evidence="1 2">
    <name type="scientific">Ridgeia piscesae</name>
    <name type="common">Tubeworm</name>
    <dbReference type="NCBI Taxonomy" id="27915"/>
    <lineage>
        <taxon>Eukaryota</taxon>
        <taxon>Metazoa</taxon>
        <taxon>Spiralia</taxon>
        <taxon>Lophotrochozoa</taxon>
        <taxon>Annelida</taxon>
        <taxon>Polychaeta</taxon>
        <taxon>Sedentaria</taxon>
        <taxon>Canalipalpata</taxon>
        <taxon>Sabellida</taxon>
        <taxon>Siboglinidae</taxon>
        <taxon>Ridgeia</taxon>
    </lineage>
</organism>
<protein>
    <submittedName>
        <fullName evidence="1">Uncharacterized protein</fullName>
    </submittedName>
</protein>